<reference evidence="2 3" key="2">
    <citation type="journal article" date="2013" name="Plant Cell Physiol.">
        <title>Rice Annotation Project Database (RAP-DB): an integrative and interactive database for rice genomics.</title>
        <authorList>
            <person name="Sakai H."/>
            <person name="Lee S.S."/>
            <person name="Tanaka T."/>
            <person name="Numa H."/>
            <person name="Kim J."/>
            <person name="Kawahara Y."/>
            <person name="Wakimoto H."/>
            <person name="Yang C.C."/>
            <person name="Iwamoto M."/>
            <person name="Abe T."/>
            <person name="Yamada Y."/>
            <person name="Muto A."/>
            <person name="Inokuchi H."/>
            <person name="Ikemura T."/>
            <person name="Matsumoto T."/>
            <person name="Sasaki T."/>
            <person name="Itoh T."/>
        </authorList>
    </citation>
    <scope>NUCLEOTIDE SEQUENCE [LARGE SCALE GENOMIC DNA]</scope>
    <source>
        <strain evidence="3">cv. Nipponbare</strain>
    </source>
</reference>
<evidence type="ECO:0000313" key="3">
    <source>
        <dbReference type="Proteomes" id="UP000059680"/>
    </source>
</evidence>
<protein>
    <submittedName>
        <fullName evidence="2">Os04g0130966 protein</fullName>
    </submittedName>
</protein>
<proteinExistence type="predicted"/>
<feature type="region of interest" description="Disordered" evidence="1">
    <location>
        <begin position="1"/>
        <end position="61"/>
    </location>
</feature>
<sequence length="113" mass="12944">MESPTTSYSTTSAMERSNSTKVRLPTRSEPSSSTTRSLEIDQTSRRQHRGESTAQTSAYDIGWTDKIHPACIYKGTIEHSSRMWSSTPHYRERSRQMQSHRAQPANEDRRPIS</sequence>
<dbReference type="InParanoid" id="A0A0P0W6M7"/>
<feature type="compositionally biased region" description="Polar residues" evidence="1">
    <location>
        <begin position="1"/>
        <end position="21"/>
    </location>
</feature>
<dbReference type="Proteomes" id="UP000059680">
    <property type="component" value="Chromosome 4"/>
</dbReference>
<feature type="region of interest" description="Disordered" evidence="1">
    <location>
        <begin position="76"/>
        <end position="113"/>
    </location>
</feature>
<dbReference type="PaxDb" id="39947-A0A0P0W6M7"/>
<reference evidence="3" key="1">
    <citation type="journal article" date="2005" name="Nature">
        <title>The map-based sequence of the rice genome.</title>
        <authorList>
            <consortium name="International rice genome sequencing project (IRGSP)"/>
            <person name="Matsumoto T."/>
            <person name="Wu J."/>
            <person name="Kanamori H."/>
            <person name="Katayose Y."/>
            <person name="Fujisawa M."/>
            <person name="Namiki N."/>
            <person name="Mizuno H."/>
            <person name="Yamamoto K."/>
            <person name="Antonio B.A."/>
            <person name="Baba T."/>
            <person name="Sakata K."/>
            <person name="Nagamura Y."/>
            <person name="Aoki H."/>
            <person name="Arikawa K."/>
            <person name="Arita K."/>
            <person name="Bito T."/>
            <person name="Chiden Y."/>
            <person name="Fujitsuka N."/>
            <person name="Fukunaka R."/>
            <person name="Hamada M."/>
            <person name="Harada C."/>
            <person name="Hayashi A."/>
            <person name="Hijishita S."/>
            <person name="Honda M."/>
            <person name="Hosokawa S."/>
            <person name="Ichikawa Y."/>
            <person name="Idonuma A."/>
            <person name="Iijima M."/>
            <person name="Ikeda M."/>
            <person name="Ikeno M."/>
            <person name="Ito K."/>
            <person name="Ito S."/>
            <person name="Ito T."/>
            <person name="Ito Y."/>
            <person name="Ito Y."/>
            <person name="Iwabuchi A."/>
            <person name="Kamiya K."/>
            <person name="Karasawa W."/>
            <person name="Kurita K."/>
            <person name="Katagiri S."/>
            <person name="Kikuta A."/>
            <person name="Kobayashi H."/>
            <person name="Kobayashi N."/>
            <person name="Machita K."/>
            <person name="Maehara T."/>
            <person name="Masukawa M."/>
            <person name="Mizubayashi T."/>
            <person name="Mukai Y."/>
            <person name="Nagasaki H."/>
            <person name="Nagata Y."/>
            <person name="Naito S."/>
            <person name="Nakashima M."/>
            <person name="Nakama Y."/>
            <person name="Nakamichi Y."/>
            <person name="Nakamura M."/>
            <person name="Meguro A."/>
            <person name="Negishi M."/>
            <person name="Ohta I."/>
            <person name="Ohta T."/>
            <person name="Okamoto M."/>
            <person name="Ono N."/>
            <person name="Saji S."/>
            <person name="Sakaguchi M."/>
            <person name="Sakai K."/>
            <person name="Shibata M."/>
            <person name="Shimokawa T."/>
            <person name="Song J."/>
            <person name="Takazaki Y."/>
            <person name="Terasawa K."/>
            <person name="Tsugane M."/>
            <person name="Tsuji K."/>
            <person name="Ueda S."/>
            <person name="Waki K."/>
            <person name="Yamagata H."/>
            <person name="Yamamoto M."/>
            <person name="Yamamoto S."/>
            <person name="Yamane H."/>
            <person name="Yoshiki S."/>
            <person name="Yoshihara R."/>
            <person name="Yukawa K."/>
            <person name="Zhong H."/>
            <person name="Yano M."/>
            <person name="Yuan Q."/>
            <person name="Ouyang S."/>
            <person name="Liu J."/>
            <person name="Jones K.M."/>
            <person name="Gansberger K."/>
            <person name="Moffat K."/>
            <person name="Hill J."/>
            <person name="Bera J."/>
            <person name="Fadrosh D."/>
            <person name="Jin S."/>
            <person name="Johri S."/>
            <person name="Kim M."/>
            <person name="Overton L."/>
            <person name="Reardon M."/>
            <person name="Tsitrin T."/>
            <person name="Vuong H."/>
            <person name="Weaver B."/>
            <person name="Ciecko A."/>
            <person name="Tallon L."/>
            <person name="Jackson J."/>
            <person name="Pai G."/>
            <person name="Aken S.V."/>
            <person name="Utterback T."/>
            <person name="Reidmuller S."/>
            <person name="Feldblyum T."/>
            <person name="Hsiao J."/>
            <person name="Zismann V."/>
            <person name="Iobst S."/>
            <person name="de Vazeille A.R."/>
            <person name="Buell C.R."/>
            <person name="Ying K."/>
            <person name="Li Y."/>
            <person name="Lu T."/>
            <person name="Huang Y."/>
            <person name="Zhao Q."/>
            <person name="Feng Q."/>
            <person name="Zhang L."/>
            <person name="Zhu J."/>
            <person name="Weng Q."/>
            <person name="Mu J."/>
            <person name="Lu Y."/>
            <person name="Fan D."/>
            <person name="Liu Y."/>
            <person name="Guan J."/>
            <person name="Zhang Y."/>
            <person name="Yu S."/>
            <person name="Liu X."/>
            <person name="Zhang Y."/>
            <person name="Hong G."/>
            <person name="Han B."/>
            <person name="Choisne N."/>
            <person name="Demange N."/>
            <person name="Orjeda G."/>
            <person name="Samain S."/>
            <person name="Cattolico L."/>
            <person name="Pelletier E."/>
            <person name="Couloux A."/>
            <person name="Segurens B."/>
            <person name="Wincker P."/>
            <person name="D'Hont A."/>
            <person name="Scarpelli C."/>
            <person name="Weissenbach J."/>
            <person name="Salanoubat M."/>
            <person name="Quetier F."/>
            <person name="Yu Y."/>
            <person name="Kim H.R."/>
            <person name="Rambo T."/>
            <person name="Currie J."/>
            <person name="Collura K."/>
            <person name="Luo M."/>
            <person name="Yang T."/>
            <person name="Ammiraju J.S.S."/>
            <person name="Engler F."/>
            <person name="Soderlund C."/>
            <person name="Wing R.A."/>
            <person name="Palmer L.E."/>
            <person name="de la Bastide M."/>
            <person name="Spiegel L."/>
            <person name="Nascimento L."/>
            <person name="Zutavern T."/>
            <person name="O'Shaughnessy A."/>
            <person name="Dike S."/>
            <person name="Dedhia N."/>
            <person name="Preston R."/>
            <person name="Balija V."/>
            <person name="McCombie W.R."/>
            <person name="Chow T."/>
            <person name="Chen H."/>
            <person name="Chung M."/>
            <person name="Chen C."/>
            <person name="Shaw J."/>
            <person name="Wu H."/>
            <person name="Hsiao K."/>
            <person name="Chao Y."/>
            <person name="Chu M."/>
            <person name="Cheng C."/>
            <person name="Hour A."/>
            <person name="Lee P."/>
            <person name="Lin S."/>
            <person name="Lin Y."/>
            <person name="Liou J."/>
            <person name="Liu S."/>
            <person name="Hsing Y."/>
            <person name="Raghuvanshi S."/>
            <person name="Mohanty A."/>
            <person name="Bharti A.K."/>
            <person name="Gaur A."/>
            <person name="Gupta V."/>
            <person name="Kumar D."/>
            <person name="Ravi V."/>
            <person name="Vij S."/>
            <person name="Kapur A."/>
            <person name="Khurana P."/>
            <person name="Khurana P."/>
            <person name="Khurana J.P."/>
            <person name="Tyagi A.K."/>
            <person name="Gaikwad K."/>
            <person name="Singh A."/>
            <person name="Dalal V."/>
            <person name="Srivastava S."/>
            <person name="Dixit A."/>
            <person name="Pal A.K."/>
            <person name="Ghazi I.A."/>
            <person name="Yadav M."/>
            <person name="Pandit A."/>
            <person name="Bhargava A."/>
            <person name="Sureshbabu K."/>
            <person name="Batra K."/>
            <person name="Sharma T.R."/>
            <person name="Mohapatra T."/>
            <person name="Singh N.K."/>
            <person name="Messing J."/>
            <person name="Nelson A.B."/>
            <person name="Fuks G."/>
            <person name="Kavchok S."/>
            <person name="Keizer G."/>
            <person name="Linton E."/>
            <person name="Llaca V."/>
            <person name="Song R."/>
            <person name="Tanyolac B."/>
            <person name="Young S."/>
            <person name="Ho-Il K."/>
            <person name="Hahn J.H."/>
            <person name="Sangsakoo G."/>
            <person name="Vanavichit A."/>
            <person name="de Mattos Luiz.A.T."/>
            <person name="Zimmer P.D."/>
            <person name="Malone G."/>
            <person name="Dellagostin O."/>
            <person name="de Oliveira A.C."/>
            <person name="Bevan M."/>
            <person name="Bancroft I."/>
            <person name="Minx P."/>
            <person name="Cordum H."/>
            <person name="Wilson R."/>
            <person name="Cheng Z."/>
            <person name="Jin W."/>
            <person name="Jiang J."/>
            <person name="Leong S.A."/>
            <person name="Iwama H."/>
            <person name="Gojobori T."/>
            <person name="Itoh T."/>
            <person name="Niimura Y."/>
            <person name="Fujii Y."/>
            <person name="Habara T."/>
            <person name="Sakai H."/>
            <person name="Sato Y."/>
            <person name="Wilson G."/>
            <person name="Kumar K."/>
            <person name="McCouch S."/>
            <person name="Juretic N."/>
            <person name="Hoen D."/>
            <person name="Wright S."/>
            <person name="Bruskiewich R."/>
            <person name="Bureau T."/>
            <person name="Miyao A."/>
            <person name="Hirochika H."/>
            <person name="Nishikawa T."/>
            <person name="Kadowaki K."/>
            <person name="Sugiura M."/>
            <person name="Burr B."/>
            <person name="Sasaki T."/>
        </authorList>
    </citation>
    <scope>NUCLEOTIDE SEQUENCE [LARGE SCALE GENOMIC DNA]</scope>
    <source>
        <strain evidence="3">cv. Nipponbare</strain>
    </source>
</reference>
<evidence type="ECO:0000256" key="1">
    <source>
        <dbReference type="SAM" id="MobiDB-lite"/>
    </source>
</evidence>
<evidence type="ECO:0000313" key="2">
    <source>
        <dbReference type="EMBL" id="BAS87708.1"/>
    </source>
</evidence>
<reference evidence="2 3" key="3">
    <citation type="journal article" date="2013" name="Rice">
        <title>Improvement of the Oryza sativa Nipponbare reference genome using next generation sequence and optical map data.</title>
        <authorList>
            <person name="Kawahara Y."/>
            <person name="de la Bastide M."/>
            <person name="Hamilton J.P."/>
            <person name="Kanamori H."/>
            <person name="McCombie W.R."/>
            <person name="Ouyang S."/>
            <person name="Schwartz D.C."/>
            <person name="Tanaka T."/>
            <person name="Wu J."/>
            <person name="Zhou S."/>
            <person name="Childs K.L."/>
            <person name="Davidson R.M."/>
            <person name="Lin H."/>
            <person name="Quesada-Ocampo L."/>
            <person name="Vaillancourt B."/>
            <person name="Sakai H."/>
            <person name="Lee S.S."/>
            <person name="Kim J."/>
            <person name="Numa H."/>
            <person name="Itoh T."/>
            <person name="Buell C.R."/>
            <person name="Matsumoto T."/>
        </authorList>
    </citation>
    <scope>NUCLEOTIDE SEQUENCE [LARGE SCALE GENOMIC DNA]</scope>
    <source>
        <strain evidence="3">cv. Nipponbare</strain>
    </source>
</reference>
<name>A0A0P0W6M7_ORYSJ</name>
<accession>A0A0P0W6M7</accession>
<gene>
    <name evidence="2" type="ordered locus">Os04g0130966</name>
    <name evidence="2" type="ORF">OSNPB_040130966</name>
</gene>
<feature type="compositionally biased region" description="Low complexity" evidence="1">
    <location>
        <begin position="23"/>
        <end position="37"/>
    </location>
</feature>
<organism evidence="2 3">
    <name type="scientific">Oryza sativa subsp. japonica</name>
    <name type="common">Rice</name>
    <dbReference type="NCBI Taxonomy" id="39947"/>
    <lineage>
        <taxon>Eukaryota</taxon>
        <taxon>Viridiplantae</taxon>
        <taxon>Streptophyta</taxon>
        <taxon>Embryophyta</taxon>
        <taxon>Tracheophyta</taxon>
        <taxon>Spermatophyta</taxon>
        <taxon>Magnoliopsida</taxon>
        <taxon>Liliopsida</taxon>
        <taxon>Poales</taxon>
        <taxon>Poaceae</taxon>
        <taxon>BOP clade</taxon>
        <taxon>Oryzoideae</taxon>
        <taxon>Oryzeae</taxon>
        <taxon>Oryzinae</taxon>
        <taxon>Oryza</taxon>
        <taxon>Oryza sativa</taxon>
    </lineage>
</organism>
<dbReference type="AlphaFoldDB" id="A0A0P0W6M7"/>
<keyword evidence="3" id="KW-1185">Reference proteome</keyword>
<dbReference type="EMBL" id="AP014960">
    <property type="protein sequence ID" value="BAS87708.1"/>
    <property type="molecule type" value="Genomic_DNA"/>
</dbReference>